<evidence type="ECO:0000256" key="3">
    <source>
        <dbReference type="ARBA" id="ARBA00018691"/>
    </source>
</evidence>
<feature type="transmembrane region" description="Helical" evidence="12">
    <location>
        <begin position="633"/>
        <end position="654"/>
    </location>
</feature>
<evidence type="ECO:0000256" key="11">
    <source>
        <dbReference type="SAM" id="MobiDB-lite"/>
    </source>
</evidence>
<keyword evidence="7" id="KW-0333">Golgi apparatus</keyword>
<feature type="coiled-coil region" evidence="10">
    <location>
        <begin position="311"/>
        <end position="360"/>
    </location>
</feature>
<evidence type="ECO:0000256" key="9">
    <source>
        <dbReference type="ARBA" id="ARBA00023136"/>
    </source>
</evidence>
<dbReference type="Proteomes" id="UP001396334">
    <property type="component" value="Unassembled WGS sequence"/>
</dbReference>
<evidence type="ECO:0000256" key="6">
    <source>
        <dbReference type="ARBA" id="ARBA00022989"/>
    </source>
</evidence>
<dbReference type="EMBL" id="JBBPBN010000002">
    <property type="protein sequence ID" value="KAK9045271.1"/>
    <property type="molecule type" value="Genomic_DNA"/>
</dbReference>
<evidence type="ECO:0000256" key="2">
    <source>
        <dbReference type="ARBA" id="ARBA00006415"/>
    </source>
</evidence>
<dbReference type="PANTHER" id="PTHR14043">
    <property type="entry name" value="CCAAT DISPLACEMENT PROTEIN-RELATED"/>
    <property type="match status" value="1"/>
</dbReference>
<evidence type="ECO:0000256" key="10">
    <source>
        <dbReference type="SAM" id="Coils"/>
    </source>
</evidence>
<evidence type="ECO:0000256" key="8">
    <source>
        <dbReference type="ARBA" id="ARBA00023054"/>
    </source>
</evidence>
<sequence length="682" mass="79018">MDAPQGGSDGDKSNPSSSPVSVVSNFWKEFDLEKEKSVLDEQGLRIAENQENSQKNRRKLAESTRDFKKASPEEKLSLFNSLLKGYQEEVDNLTKRAKFGENAFLNIYQKLYEAPDPYPALASISEQDLKIAELESENRKMKVELEEFRTEAMHLKNQQATIRRLEERNRQLEQQMEEKVKEIVEMKQRSLAEENQKTLEVLKDREQSLQDQLRQAKESVSNMQKLHELAQSQLFELRAQSEEDRAAKQSEVNLLMDEVERAQTRLFSLEREKGLLRSQLQSANEESENKRSDVDSNTILENSLSAKEKIISELNMELHNIETTLSNERVQHVNEIKKLKASLNEKEGALEEMKKELQARPTEKMVDDLRKKVKILQAVGYNSIEAEDWEAATDGEEMSKMESLLLDKNKKMEHELTQMKVKLSEKTSLLETAEGKIVEFTEKVNEQQKLIQKLEDDILKGYSSKERKGTPFDDWDLSESGGNEISENTDHKQVSSDQDQSSMLKVICNQRDRFRARLRETEEEIRQLKEKIGELTTELEKTKADNVKLYGKIRYVQDYNQEKVISRGSKKYAEDLEGGFSSDVESKYKKIYEDDINPFAAFSKKEKDQRYKELGFRDRITLSSGRFLLGNKYARTFAFFYTIGLHILVFTCLYRMSALSYLSHGSEEPLVVEKNLNLPRGH</sequence>
<evidence type="ECO:0000313" key="16">
    <source>
        <dbReference type="Proteomes" id="UP001396334"/>
    </source>
</evidence>
<keyword evidence="16" id="KW-1185">Reference proteome</keyword>
<name>A0ABR2U6F0_9ROSI</name>
<feature type="compositionally biased region" description="Basic and acidic residues" evidence="11">
    <location>
        <begin position="59"/>
        <end position="70"/>
    </location>
</feature>
<comment type="subcellular location">
    <subcellularLocation>
        <location evidence="1">Golgi apparatus membrane</location>
        <topology evidence="1">Single-pass type IV membrane protein</topology>
    </subcellularLocation>
</comment>
<feature type="coiled-coil region" evidence="10">
    <location>
        <begin position="430"/>
        <end position="457"/>
    </location>
</feature>
<dbReference type="Pfam" id="PF08172">
    <property type="entry name" value="CASP_C"/>
    <property type="match status" value="1"/>
</dbReference>
<proteinExistence type="inferred from homology"/>
<evidence type="ECO:0000256" key="1">
    <source>
        <dbReference type="ARBA" id="ARBA00004409"/>
    </source>
</evidence>
<evidence type="ECO:0000259" key="13">
    <source>
        <dbReference type="Pfam" id="PF08172"/>
    </source>
</evidence>
<keyword evidence="6 12" id="KW-1133">Transmembrane helix</keyword>
<reference evidence="15 16" key="1">
    <citation type="journal article" date="2024" name="G3 (Bethesda)">
        <title>Genome assembly of Hibiscus sabdariffa L. provides insights into metabolisms of medicinal natural products.</title>
        <authorList>
            <person name="Kim T."/>
        </authorList>
    </citation>
    <scope>NUCLEOTIDE SEQUENCE [LARGE SCALE GENOMIC DNA]</scope>
    <source>
        <strain evidence="15">TK-2024</strain>
        <tissue evidence="15">Old leaves</tissue>
    </source>
</reference>
<feature type="region of interest" description="Disordered" evidence="11">
    <location>
        <begin position="470"/>
        <end position="500"/>
    </location>
</feature>
<feature type="coiled-coil region" evidence="10">
    <location>
        <begin position="76"/>
        <end position="286"/>
    </location>
</feature>
<organism evidence="15 16">
    <name type="scientific">Hibiscus sabdariffa</name>
    <name type="common">roselle</name>
    <dbReference type="NCBI Taxonomy" id="183260"/>
    <lineage>
        <taxon>Eukaryota</taxon>
        <taxon>Viridiplantae</taxon>
        <taxon>Streptophyta</taxon>
        <taxon>Embryophyta</taxon>
        <taxon>Tracheophyta</taxon>
        <taxon>Spermatophyta</taxon>
        <taxon>Magnoliopsida</taxon>
        <taxon>eudicotyledons</taxon>
        <taxon>Gunneridae</taxon>
        <taxon>Pentapetalae</taxon>
        <taxon>rosids</taxon>
        <taxon>malvids</taxon>
        <taxon>Malvales</taxon>
        <taxon>Malvaceae</taxon>
        <taxon>Malvoideae</taxon>
        <taxon>Hibiscus</taxon>
    </lineage>
</organism>
<evidence type="ECO:0000313" key="15">
    <source>
        <dbReference type="EMBL" id="KAK9045271.1"/>
    </source>
</evidence>
<dbReference type="Pfam" id="PF25398">
    <property type="entry name" value="CUX1_N"/>
    <property type="match status" value="1"/>
</dbReference>
<evidence type="ECO:0000256" key="5">
    <source>
        <dbReference type="ARBA" id="ARBA00022692"/>
    </source>
</evidence>
<evidence type="ECO:0000259" key="14">
    <source>
        <dbReference type="Pfam" id="PF25398"/>
    </source>
</evidence>
<evidence type="ECO:0000256" key="4">
    <source>
        <dbReference type="ARBA" id="ARBA00022448"/>
    </source>
</evidence>
<evidence type="ECO:0000256" key="7">
    <source>
        <dbReference type="ARBA" id="ARBA00023034"/>
    </source>
</evidence>
<dbReference type="InterPro" id="IPR012955">
    <property type="entry name" value="CASP_C"/>
</dbReference>
<dbReference type="PANTHER" id="PTHR14043:SF2">
    <property type="entry name" value="HOMEOBOX PROTEIN CUT"/>
    <property type="match status" value="1"/>
</dbReference>
<gene>
    <name evidence="15" type="ORF">V6N11_059158</name>
</gene>
<feature type="domain" description="Cux N-terminal" evidence="14">
    <location>
        <begin position="16"/>
        <end position="127"/>
    </location>
</feature>
<feature type="region of interest" description="Disordered" evidence="11">
    <location>
        <begin position="43"/>
        <end position="70"/>
    </location>
</feature>
<keyword evidence="8 10" id="KW-0175">Coiled coil</keyword>
<feature type="region of interest" description="Disordered" evidence="11">
    <location>
        <begin position="1"/>
        <end position="21"/>
    </location>
</feature>
<comment type="caution">
    <text evidence="15">The sequence shown here is derived from an EMBL/GenBank/DDBJ whole genome shotgun (WGS) entry which is preliminary data.</text>
</comment>
<feature type="domain" description="CASP C-terminal" evidence="13">
    <location>
        <begin position="432"/>
        <end position="659"/>
    </location>
</feature>
<protein>
    <recommendedName>
        <fullName evidence="3">Protein CASP</fullName>
    </recommendedName>
</protein>
<keyword evidence="5 12" id="KW-0812">Transmembrane</keyword>
<dbReference type="InterPro" id="IPR057476">
    <property type="entry name" value="Cux_N"/>
</dbReference>
<evidence type="ECO:0000256" key="12">
    <source>
        <dbReference type="SAM" id="Phobius"/>
    </source>
</evidence>
<accession>A0ABR2U6F0</accession>
<keyword evidence="9 12" id="KW-0472">Membrane</keyword>
<comment type="similarity">
    <text evidence="2">Belongs to the CASP family.</text>
</comment>
<feature type="coiled-coil region" evidence="10">
    <location>
        <begin position="504"/>
        <end position="545"/>
    </location>
</feature>
<keyword evidence="4" id="KW-0813">Transport</keyword>